<gene>
    <name evidence="5" type="ORF">CQW23_08011</name>
</gene>
<dbReference type="GO" id="GO:0032259">
    <property type="term" value="P:methylation"/>
    <property type="evidence" value="ECO:0007669"/>
    <property type="project" value="UniProtKB-KW"/>
</dbReference>
<evidence type="ECO:0000256" key="1">
    <source>
        <dbReference type="ARBA" id="ARBA00022603"/>
    </source>
</evidence>
<dbReference type="EMBL" id="MLFT02000003">
    <property type="protein sequence ID" value="PHT53549.1"/>
    <property type="molecule type" value="Genomic_DNA"/>
</dbReference>
<dbReference type="InterPro" id="IPR036390">
    <property type="entry name" value="WH_DNA-bd_sf"/>
</dbReference>
<dbReference type="PANTHER" id="PTHR11746">
    <property type="entry name" value="O-METHYLTRANSFERASE"/>
    <property type="match status" value="1"/>
</dbReference>
<evidence type="ECO:0000256" key="3">
    <source>
        <dbReference type="ARBA" id="ARBA00022691"/>
    </source>
</evidence>
<keyword evidence="2" id="KW-0808">Transferase</keyword>
<dbReference type="GO" id="GO:0008757">
    <property type="term" value="F:S-adenosylmethionine-dependent methyltransferase activity"/>
    <property type="evidence" value="ECO:0007669"/>
    <property type="project" value="UniProtKB-ARBA"/>
</dbReference>
<dbReference type="GO" id="GO:0046983">
    <property type="term" value="F:protein dimerization activity"/>
    <property type="evidence" value="ECO:0007669"/>
    <property type="project" value="InterPro"/>
</dbReference>
<evidence type="ECO:0000259" key="4">
    <source>
        <dbReference type="Pfam" id="PF08100"/>
    </source>
</evidence>
<dbReference type="InterPro" id="IPR012967">
    <property type="entry name" value="COMT_dimerisation"/>
</dbReference>
<dbReference type="AlphaFoldDB" id="A0A2G2X7Y9"/>
<keyword evidence="6" id="KW-1185">Reference proteome</keyword>
<dbReference type="OrthoDB" id="910057at2759"/>
<dbReference type="Proteomes" id="UP000224567">
    <property type="component" value="Unassembled WGS sequence"/>
</dbReference>
<reference evidence="6" key="2">
    <citation type="journal article" date="2017" name="J. Anim. Genet.">
        <title>Multiple reference genome sequences of hot pepper reveal the massive evolution of plant disease resistance genes by retroduplication.</title>
        <authorList>
            <person name="Kim S."/>
            <person name="Park J."/>
            <person name="Yeom S.-I."/>
            <person name="Kim Y.-M."/>
            <person name="Seo E."/>
            <person name="Kim K.-T."/>
            <person name="Kim M.-S."/>
            <person name="Lee J.M."/>
            <person name="Cheong K."/>
            <person name="Shin H.-S."/>
            <person name="Kim S.-B."/>
            <person name="Han K."/>
            <person name="Lee J."/>
            <person name="Park M."/>
            <person name="Lee H.-A."/>
            <person name="Lee H.-Y."/>
            <person name="Lee Y."/>
            <person name="Oh S."/>
            <person name="Lee J.H."/>
            <person name="Choi E."/>
            <person name="Choi E."/>
            <person name="Lee S.E."/>
            <person name="Jeon J."/>
            <person name="Kim H."/>
            <person name="Choi G."/>
            <person name="Song H."/>
            <person name="Lee J."/>
            <person name="Lee S.-C."/>
            <person name="Kwon J.-K."/>
            <person name="Lee H.-Y."/>
            <person name="Koo N."/>
            <person name="Hong Y."/>
            <person name="Kim R.W."/>
            <person name="Kang W.-H."/>
            <person name="Huh J.H."/>
            <person name="Kang B.-C."/>
            <person name="Yang T.-J."/>
            <person name="Lee Y.-H."/>
            <person name="Bennetzen J.L."/>
            <person name="Choi D."/>
        </authorList>
    </citation>
    <scope>NUCLEOTIDE SEQUENCE [LARGE SCALE GENOMIC DNA]</scope>
    <source>
        <strain evidence="6">cv. PBC81</strain>
    </source>
</reference>
<evidence type="ECO:0000313" key="5">
    <source>
        <dbReference type="EMBL" id="PHT53549.1"/>
    </source>
</evidence>
<name>A0A2G2X7Y9_CAPBA</name>
<keyword evidence="1" id="KW-0489">Methyltransferase</keyword>
<dbReference type="SUPFAM" id="SSF46785">
    <property type="entry name" value="Winged helix' DNA-binding domain"/>
    <property type="match status" value="1"/>
</dbReference>
<dbReference type="FunFam" id="1.10.10.10:FF:000357">
    <property type="entry name" value="Caffeic acid 3-O-methyltransferase"/>
    <property type="match status" value="1"/>
</dbReference>
<accession>A0A2G2X7Y9</accession>
<keyword evidence="3" id="KW-0949">S-adenosyl-L-methionine</keyword>
<dbReference type="Pfam" id="PF08100">
    <property type="entry name" value="Dimerisation"/>
    <property type="match status" value="1"/>
</dbReference>
<proteinExistence type="predicted"/>
<evidence type="ECO:0000256" key="2">
    <source>
        <dbReference type="ARBA" id="ARBA00022679"/>
    </source>
</evidence>
<sequence>MHHAFSTALIFSSKKQEIVAQSIAEAEFVVVTVVVNQAIWLRKILTELNLDHRRSIEIFVDNQVAIVISNNPVFTAIDLLEIMAKAGPGAFISPSEIAAQLPTKNPEAPVMLDRMFRLLSTYSVLNCTLRTLPDGCVEWLYSLAPVCKFLTKNVDGVFVAPLLLMNQDKVLMESW</sequence>
<dbReference type="InterPro" id="IPR016461">
    <property type="entry name" value="COMT-like"/>
</dbReference>
<comment type="caution">
    <text evidence="5">The sequence shown here is derived from an EMBL/GenBank/DDBJ whole genome shotgun (WGS) entry which is preliminary data.</text>
</comment>
<dbReference type="Gene3D" id="1.10.10.10">
    <property type="entry name" value="Winged helix-like DNA-binding domain superfamily/Winged helix DNA-binding domain"/>
    <property type="match status" value="1"/>
</dbReference>
<dbReference type="STRING" id="33114.A0A2G2X7Y9"/>
<dbReference type="InterPro" id="IPR036388">
    <property type="entry name" value="WH-like_DNA-bd_sf"/>
</dbReference>
<organism evidence="5 6">
    <name type="scientific">Capsicum baccatum</name>
    <name type="common">Peruvian pepper</name>
    <dbReference type="NCBI Taxonomy" id="33114"/>
    <lineage>
        <taxon>Eukaryota</taxon>
        <taxon>Viridiplantae</taxon>
        <taxon>Streptophyta</taxon>
        <taxon>Embryophyta</taxon>
        <taxon>Tracheophyta</taxon>
        <taxon>Spermatophyta</taxon>
        <taxon>Magnoliopsida</taxon>
        <taxon>eudicotyledons</taxon>
        <taxon>Gunneridae</taxon>
        <taxon>Pentapetalae</taxon>
        <taxon>asterids</taxon>
        <taxon>lamiids</taxon>
        <taxon>Solanales</taxon>
        <taxon>Solanaceae</taxon>
        <taxon>Solanoideae</taxon>
        <taxon>Capsiceae</taxon>
        <taxon>Capsicum</taxon>
    </lineage>
</organism>
<protein>
    <recommendedName>
        <fullName evidence="4">O-methyltransferase dimerisation domain-containing protein</fullName>
    </recommendedName>
</protein>
<dbReference type="GO" id="GO:0009813">
    <property type="term" value="P:flavonoid biosynthetic process"/>
    <property type="evidence" value="ECO:0007669"/>
    <property type="project" value="UniProtKB-ARBA"/>
</dbReference>
<reference evidence="5 6" key="1">
    <citation type="journal article" date="2017" name="Genome Biol.">
        <title>New reference genome sequences of hot pepper reveal the massive evolution of plant disease-resistance genes by retroduplication.</title>
        <authorList>
            <person name="Kim S."/>
            <person name="Park J."/>
            <person name="Yeom S.I."/>
            <person name="Kim Y.M."/>
            <person name="Seo E."/>
            <person name="Kim K.T."/>
            <person name="Kim M.S."/>
            <person name="Lee J.M."/>
            <person name="Cheong K."/>
            <person name="Shin H.S."/>
            <person name="Kim S.B."/>
            <person name="Han K."/>
            <person name="Lee J."/>
            <person name="Park M."/>
            <person name="Lee H.A."/>
            <person name="Lee H.Y."/>
            <person name="Lee Y."/>
            <person name="Oh S."/>
            <person name="Lee J.H."/>
            <person name="Choi E."/>
            <person name="Choi E."/>
            <person name="Lee S.E."/>
            <person name="Jeon J."/>
            <person name="Kim H."/>
            <person name="Choi G."/>
            <person name="Song H."/>
            <person name="Lee J."/>
            <person name="Lee S.C."/>
            <person name="Kwon J.K."/>
            <person name="Lee H.Y."/>
            <person name="Koo N."/>
            <person name="Hong Y."/>
            <person name="Kim R.W."/>
            <person name="Kang W.H."/>
            <person name="Huh J.H."/>
            <person name="Kang B.C."/>
            <person name="Yang T.J."/>
            <person name="Lee Y.H."/>
            <person name="Bennetzen J.L."/>
            <person name="Choi D."/>
        </authorList>
    </citation>
    <scope>NUCLEOTIDE SEQUENCE [LARGE SCALE GENOMIC DNA]</scope>
    <source>
        <strain evidence="6">cv. PBC81</strain>
    </source>
</reference>
<dbReference type="CDD" id="cd09272">
    <property type="entry name" value="RNase_HI_RT_Ty1"/>
    <property type="match status" value="1"/>
</dbReference>
<feature type="domain" description="O-methyltransferase dimerisation" evidence="4">
    <location>
        <begin position="74"/>
        <end position="152"/>
    </location>
</feature>
<evidence type="ECO:0000313" key="6">
    <source>
        <dbReference type="Proteomes" id="UP000224567"/>
    </source>
</evidence>